<proteinExistence type="predicted"/>
<keyword evidence="3" id="KW-1185">Reference proteome</keyword>
<feature type="region of interest" description="Disordered" evidence="1">
    <location>
        <begin position="1"/>
        <end position="23"/>
    </location>
</feature>
<name>A0AAD1RFI2_PELCU</name>
<dbReference type="AlphaFoldDB" id="A0AAD1RFI2"/>
<evidence type="ECO:0000313" key="3">
    <source>
        <dbReference type="Proteomes" id="UP001295444"/>
    </source>
</evidence>
<dbReference type="EMBL" id="OW240913">
    <property type="protein sequence ID" value="CAH2251429.1"/>
    <property type="molecule type" value="Genomic_DNA"/>
</dbReference>
<feature type="compositionally biased region" description="Basic and acidic residues" evidence="1">
    <location>
        <begin position="1"/>
        <end position="11"/>
    </location>
</feature>
<evidence type="ECO:0000256" key="1">
    <source>
        <dbReference type="SAM" id="MobiDB-lite"/>
    </source>
</evidence>
<gene>
    <name evidence="2" type="ORF">PECUL_23A009561</name>
</gene>
<feature type="compositionally biased region" description="Polar residues" evidence="1">
    <location>
        <begin position="71"/>
        <end position="90"/>
    </location>
</feature>
<evidence type="ECO:0000313" key="2">
    <source>
        <dbReference type="EMBL" id="CAH2251429.1"/>
    </source>
</evidence>
<accession>A0AAD1RFI2</accession>
<protein>
    <submittedName>
        <fullName evidence="2">Uncharacterized protein</fullName>
    </submittedName>
</protein>
<organism evidence="2 3">
    <name type="scientific">Pelobates cultripes</name>
    <name type="common">Western spadefoot toad</name>
    <dbReference type="NCBI Taxonomy" id="61616"/>
    <lineage>
        <taxon>Eukaryota</taxon>
        <taxon>Metazoa</taxon>
        <taxon>Chordata</taxon>
        <taxon>Craniata</taxon>
        <taxon>Vertebrata</taxon>
        <taxon>Euteleostomi</taxon>
        <taxon>Amphibia</taxon>
        <taxon>Batrachia</taxon>
        <taxon>Anura</taxon>
        <taxon>Pelobatoidea</taxon>
        <taxon>Pelobatidae</taxon>
        <taxon>Pelobates</taxon>
    </lineage>
</organism>
<dbReference type="Proteomes" id="UP001295444">
    <property type="component" value="Chromosome 02"/>
</dbReference>
<feature type="region of interest" description="Disordered" evidence="1">
    <location>
        <begin position="65"/>
        <end position="90"/>
    </location>
</feature>
<reference evidence="2" key="1">
    <citation type="submission" date="2022-03" db="EMBL/GenBank/DDBJ databases">
        <authorList>
            <person name="Alioto T."/>
            <person name="Alioto T."/>
            <person name="Gomez Garrido J."/>
        </authorList>
    </citation>
    <scope>NUCLEOTIDE SEQUENCE</scope>
</reference>
<sequence length="361" mass="40163">MAARMTKECDSSHNAGENTEENNCQEDCYNSTLCAKNIEQYNVKRKYTGNEIKSSDINNLHTMEKTKQRSRSMQTDSQSNQITPVPSCSGPNLQKLQLNDEVFTNDFSTAKRLSVSQHSLNNSAWPPFVHTAVLSVAAHRSLNEKTCKIQQTSQASSSSSTLSFLFGKRSFSSALVISGLSAEDGENTIDTLSSSSVNIAMCPAAIFGNQTSQALVDYGERLQLSSDCQRSSWIPRARARDPVDGHGPRWYTTPSTISLVYYQWIPPLRLVPVQDNNVCIERRPFCSQSNIERFVPHTMFTADDSALVQGYSTSPVTREPEAFVEQMCSGKKTKEGPQPGLQLRRTHRKTGVLDRLVFTGR</sequence>